<feature type="transmembrane region" description="Helical" evidence="1">
    <location>
        <begin position="36"/>
        <end position="53"/>
    </location>
</feature>
<dbReference type="EMBL" id="SSOB01000027">
    <property type="protein sequence ID" value="THF76073.1"/>
    <property type="molecule type" value="Genomic_DNA"/>
</dbReference>
<gene>
    <name evidence="2" type="ORF">E6C55_20045</name>
</gene>
<keyword evidence="1" id="KW-0472">Membrane</keyword>
<dbReference type="Proteomes" id="UP000310636">
    <property type="component" value="Unassembled WGS sequence"/>
</dbReference>
<dbReference type="AlphaFoldDB" id="A0A4S4BML1"/>
<name>A0A4S4BML1_9BACL</name>
<feature type="transmembrane region" description="Helical" evidence="1">
    <location>
        <begin position="91"/>
        <end position="108"/>
    </location>
</feature>
<proteinExistence type="predicted"/>
<sequence length="245" mass="27207">MKAKKIVIPHEHGGWAMVTVPFLIGTVAGAPNVWHIPLFLGWFFLYLSSYPLLQAVKRSSNRSHWVRWGVLYGAVAVVCLIPPLIAMPRLFLFGIPLLALLAVNLWHAKRRSERALVNDLCAILTFAIGGAAAYLLGDGDWDRTMAAVVAFSFLYFTGSVFFVKSVFRERKNKRWAVCSYVYHALLLALPLALGYPWMSAAYLFSAARAFSLAGKLVRPMKVGIIEIAGSVQFVLLAVFLLPMYA</sequence>
<feature type="transmembrane region" description="Helical" evidence="1">
    <location>
        <begin position="175"/>
        <end position="193"/>
    </location>
</feature>
<organism evidence="2 3">
    <name type="scientific">Cohnella fermenti</name>
    <dbReference type="NCBI Taxonomy" id="2565925"/>
    <lineage>
        <taxon>Bacteria</taxon>
        <taxon>Bacillati</taxon>
        <taxon>Bacillota</taxon>
        <taxon>Bacilli</taxon>
        <taxon>Bacillales</taxon>
        <taxon>Paenibacillaceae</taxon>
        <taxon>Cohnella</taxon>
    </lineage>
</organism>
<feature type="transmembrane region" description="Helical" evidence="1">
    <location>
        <begin position="65"/>
        <end position="85"/>
    </location>
</feature>
<dbReference type="InterPro" id="IPR025576">
    <property type="entry name" value="YwiC"/>
</dbReference>
<keyword evidence="3" id="KW-1185">Reference proteome</keyword>
<feature type="transmembrane region" description="Helical" evidence="1">
    <location>
        <begin position="143"/>
        <end position="163"/>
    </location>
</feature>
<reference evidence="2 3" key="1">
    <citation type="submission" date="2019-04" db="EMBL/GenBank/DDBJ databases">
        <title>Cohnella sp. nov. isolated from preserved vegetables.</title>
        <authorList>
            <person name="Lin S.-Y."/>
            <person name="Hung M.-H."/>
            <person name="Young C.-C."/>
        </authorList>
    </citation>
    <scope>NUCLEOTIDE SEQUENCE [LARGE SCALE GENOMIC DNA]</scope>
    <source>
        <strain evidence="2 3">CC-MHH1044</strain>
    </source>
</reference>
<evidence type="ECO:0000313" key="2">
    <source>
        <dbReference type="EMBL" id="THF76073.1"/>
    </source>
</evidence>
<protein>
    <recommendedName>
        <fullName evidence="4">YwiC-like family protein</fullName>
    </recommendedName>
</protein>
<comment type="caution">
    <text evidence="2">The sequence shown here is derived from an EMBL/GenBank/DDBJ whole genome shotgun (WGS) entry which is preliminary data.</text>
</comment>
<evidence type="ECO:0000256" key="1">
    <source>
        <dbReference type="SAM" id="Phobius"/>
    </source>
</evidence>
<feature type="transmembrane region" description="Helical" evidence="1">
    <location>
        <begin position="120"/>
        <end position="137"/>
    </location>
</feature>
<evidence type="ECO:0008006" key="4">
    <source>
        <dbReference type="Google" id="ProtNLM"/>
    </source>
</evidence>
<dbReference type="RefSeq" id="WP_136371600.1">
    <property type="nucleotide sequence ID" value="NZ_SSOB01000027.1"/>
</dbReference>
<keyword evidence="1" id="KW-0812">Transmembrane</keyword>
<feature type="transmembrane region" description="Helical" evidence="1">
    <location>
        <begin position="224"/>
        <end position="244"/>
    </location>
</feature>
<keyword evidence="1" id="KW-1133">Transmembrane helix</keyword>
<evidence type="ECO:0000313" key="3">
    <source>
        <dbReference type="Proteomes" id="UP000310636"/>
    </source>
</evidence>
<feature type="transmembrane region" description="Helical" evidence="1">
    <location>
        <begin position="12"/>
        <end position="30"/>
    </location>
</feature>
<dbReference type="OrthoDB" id="2380563at2"/>
<accession>A0A4S4BML1</accession>
<dbReference type="Pfam" id="PF14256">
    <property type="entry name" value="YwiC"/>
    <property type="match status" value="1"/>
</dbReference>